<reference evidence="7 8" key="1">
    <citation type="submission" date="2019-02" db="EMBL/GenBank/DDBJ databases">
        <authorList>
            <consortium name="Pathogen Informatics"/>
        </authorList>
    </citation>
    <scope>NUCLEOTIDE SEQUENCE [LARGE SCALE GENOMIC DNA]</scope>
    <source>
        <strain evidence="7 8">3012STDY7089603</strain>
    </source>
</reference>
<evidence type="ECO:0000256" key="5">
    <source>
        <dbReference type="ARBA" id="ARBA00023136"/>
    </source>
</evidence>
<evidence type="ECO:0000313" key="8">
    <source>
        <dbReference type="Proteomes" id="UP000377798"/>
    </source>
</evidence>
<dbReference type="InterPro" id="IPR002293">
    <property type="entry name" value="AA/rel_permease1"/>
</dbReference>
<accession>A0A8H2QYJ9</accession>
<dbReference type="Proteomes" id="UP000377798">
    <property type="component" value="Unassembled WGS sequence"/>
</dbReference>
<gene>
    <name evidence="7" type="primary">adiC</name>
    <name evidence="7" type="ORF">NCTC13150_01568</name>
</gene>
<feature type="transmembrane region" description="Helical" evidence="6">
    <location>
        <begin position="320"/>
        <end position="338"/>
    </location>
</feature>
<comment type="caution">
    <text evidence="7">The sequence shown here is derived from an EMBL/GenBank/DDBJ whole genome shotgun (WGS) entry which is preliminary data.</text>
</comment>
<evidence type="ECO:0000256" key="6">
    <source>
        <dbReference type="SAM" id="Phobius"/>
    </source>
</evidence>
<feature type="transmembrane region" description="Helical" evidence="6">
    <location>
        <begin position="189"/>
        <end position="210"/>
    </location>
</feature>
<feature type="transmembrane region" description="Helical" evidence="6">
    <location>
        <begin position="151"/>
        <end position="169"/>
    </location>
</feature>
<dbReference type="AlphaFoldDB" id="A0A8H2QYJ9"/>
<feature type="transmembrane region" description="Helical" evidence="6">
    <location>
        <begin position="222"/>
        <end position="246"/>
    </location>
</feature>
<protein>
    <submittedName>
        <fullName evidence="7">Arginine/agmatine antiporter</fullName>
    </submittedName>
</protein>
<keyword evidence="3 6" id="KW-0812">Transmembrane</keyword>
<dbReference type="PANTHER" id="PTHR42770">
    <property type="entry name" value="AMINO ACID TRANSPORTER-RELATED"/>
    <property type="match status" value="1"/>
</dbReference>
<comment type="subcellular location">
    <subcellularLocation>
        <location evidence="1">Cell membrane</location>
        <topology evidence="1">Multi-pass membrane protein</topology>
    </subcellularLocation>
</comment>
<evidence type="ECO:0000256" key="3">
    <source>
        <dbReference type="ARBA" id="ARBA00022692"/>
    </source>
</evidence>
<name>A0A8H2QYJ9_9FIRM</name>
<feature type="transmembrane region" description="Helical" evidence="6">
    <location>
        <begin position="408"/>
        <end position="427"/>
    </location>
</feature>
<dbReference type="PIRSF" id="PIRSF006060">
    <property type="entry name" value="AA_transporter"/>
    <property type="match status" value="1"/>
</dbReference>
<feature type="transmembrane region" description="Helical" evidence="6">
    <location>
        <begin position="114"/>
        <end position="139"/>
    </location>
</feature>
<organism evidence="7 8">
    <name type="scientific">Urinicoccus massiliensis</name>
    <dbReference type="NCBI Taxonomy" id="1723382"/>
    <lineage>
        <taxon>Bacteria</taxon>
        <taxon>Bacillati</taxon>
        <taxon>Bacillota</taxon>
        <taxon>Tissierellia</taxon>
        <taxon>Tissierellales</taxon>
        <taxon>Peptoniphilaceae</taxon>
        <taxon>Urinicoccus</taxon>
    </lineage>
</organism>
<keyword evidence="2" id="KW-1003">Cell membrane</keyword>
<feature type="transmembrane region" description="Helical" evidence="6">
    <location>
        <begin position="12"/>
        <end position="29"/>
    </location>
</feature>
<sequence>MSKNTLKKELSLTQVIAMAAGGMIAAWMVEIKYWFELSGVGSLAALGLCAILVLFLAEIYSEMTAMLPYAGGSGVWATNAFGWNVGWAANWALLLLYIMAMPTVTYGISSMIGYFYPITFTQTKILAVVITILWFFLTNMEIKFLARIQNILFWSTLVVCVLADIIFIFSSHWSIKTMMPIFPNGSRGFFLAVGLLIFKFIGFDMVPQLAEEANFSRSKVKYAFIGAIGLTFLVYGMAILGVGGIVSTDWILQVDIVDPRVASLIGMPWLGTLVVILGIGTCVTTLSGFWLSAARSLYAGARQRQYPLFFEKVNKFGQPSNANIVVGLLALYFTAFAPENWVNYIYVIYGVTAGSVYLSVVLSFIKLRKTQPDWERPHRVKLPVLVSAISLIFILWVFIASFTEMNKGGLVVLLIYVTLGLCFWMYARYKQKADPENWKPYLINPETEKIHE</sequence>
<keyword evidence="8" id="KW-1185">Reference proteome</keyword>
<evidence type="ECO:0000256" key="1">
    <source>
        <dbReference type="ARBA" id="ARBA00004651"/>
    </source>
</evidence>
<feature type="transmembrane region" description="Helical" evidence="6">
    <location>
        <begin position="344"/>
        <end position="364"/>
    </location>
</feature>
<feature type="transmembrane region" description="Helical" evidence="6">
    <location>
        <begin position="384"/>
        <end position="402"/>
    </location>
</feature>
<evidence type="ECO:0000256" key="4">
    <source>
        <dbReference type="ARBA" id="ARBA00022989"/>
    </source>
</evidence>
<feature type="transmembrane region" description="Helical" evidence="6">
    <location>
        <begin position="41"/>
        <end position="60"/>
    </location>
</feature>
<evidence type="ECO:0000256" key="2">
    <source>
        <dbReference type="ARBA" id="ARBA00022475"/>
    </source>
</evidence>
<proteinExistence type="predicted"/>
<dbReference type="EMBL" id="CAACYI010000001">
    <property type="protein sequence ID" value="VFB16992.1"/>
    <property type="molecule type" value="Genomic_DNA"/>
</dbReference>
<dbReference type="GO" id="GO:0022857">
    <property type="term" value="F:transmembrane transporter activity"/>
    <property type="evidence" value="ECO:0007669"/>
    <property type="project" value="InterPro"/>
</dbReference>
<dbReference type="PANTHER" id="PTHR42770:SF7">
    <property type="entry name" value="MEMBRANE PROTEIN"/>
    <property type="match status" value="1"/>
</dbReference>
<dbReference type="InterPro" id="IPR050367">
    <property type="entry name" value="APC_superfamily"/>
</dbReference>
<dbReference type="Gene3D" id="1.20.1740.10">
    <property type="entry name" value="Amino acid/polyamine transporter I"/>
    <property type="match status" value="1"/>
</dbReference>
<dbReference type="RefSeq" id="WP_131749657.1">
    <property type="nucleotide sequence ID" value="NZ_CAACYI010000001.1"/>
</dbReference>
<evidence type="ECO:0000313" key="7">
    <source>
        <dbReference type="EMBL" id="VFB16992.1"/>
    </source>
</evidence>
<dbReference type="Pfam" id="PF13520">
    <property type="entry name" value="AA_permease_2"/>
    <property type="match status" value="1"/>
</dbReference>
<keyword evidence="5 6" id="KW-0472">Membrane</keyword>
<keyword evidence="4 6" id="KW-1133">Transmembrane helix</keyword>
<feature type="transmembrane region" description="Helical" evidence="6">
    <location>
        <begin position="266"/>
        <end position="299"/>
    </location>
</feature>
<dbReference type="GO" id="GO:0005886">
    <property type="term" value="C:plasma membrane"/>
    <property type="evidence" value="ECO:0007669"/>
    <property type="project" value="UniProtKB-SubCell"/>
</dbReference>